<evidence type="ECO:0000313" key="3">
    <source>
        <dbReference type="Proteomes" id="UP000241587"/>
    </source>
</evidence>
<gene>
    <name evidence="2" type="ORF">FCULG_00007497</name>
</gene>
<dbReference type="AlphaFoldDB" id="A0A2T4H0H7"/>
<accession>A0A2T4H0H7</accession>
<protein>
    <submittedName>
        <fullName evidence="2">Uncharacterized protein</fullName>
    </submittedName>
</protein>
<keyword evidence="3" id="KW-1185">Reference proteome</keyword>
<sequence length="82" mass="9246">MHLLTLGCFEIINGKTADFTLELLSDTGRLKAFFTPLLISAFQKLKNDEKAKTNHKKLRKHMTDRKSETSSTGDDPVGKDNH</sequence>
<dbReference type="Proteomes" id="UP000241587">
    <property type="component" value="Unassembled WGS sequence"/>
</dbReference>
<feature type="compositionally biased region" description="Basic residues" evidence="1">
    <location>
        <begin position="53"/>
        <end position="63"/>
    </location>
</feature>
<evidence type="ECO:0000313" key="2">
    <source>
        <dbReference type="EMBL" id="PTD09303.1"/>
    </source>
</evidence>
<reference evidence="2 3" key="1">
    <citation type="submission" date="2018-02" db="EMBL/GenBank/DDBJ databases">
        <title>Fusarium culmorum secondary metabolites in fungal-bacterial-plant interactions.</title>
        <authorList>
            <person name="Schmidt R."/>
        </authorList>
    </citation>
    <scope>NUCLEOTIDE SEQUENCE [LARGE SCALE GENOMIC DNA]</scope>
    <source>
        <strain evidence="2 3">PV</strain>
    </source>
</reference>
<feature type="region of interest" description="Disordered" evidence="1">
    <location>
        <begin position="48"/>
        <end position="82"/>
    </location>
</feature>
<name>A0A2T4H0H7_FUSCU</name>
<dbReference type="EMBL" id="PVEM01000003">
    <property type="protein sequence ID" value="PTD09303.1"/>
    <property type="molecule type" value="Genomic_DNA"/>
</dbReference>
<proteinExistence type="predicted"/>
<comment type="caution">
    <text evidence="2">The sequence shown here is derived from an EMBL/GenBank/DDBJ whole genome shotgun (WGS) entry which is preliminary data.</text>
</comment>
<evidence type="ECO:0000256" key="1">
    <source>
        <dbReference type="SAM" id="MobiDB-lite"/>
    </source>
</evidence>
<organism evidence="2 3">
    <name type="scientific">Fusarium culmorum</name>
    <dbReference type="NCBI Taxonomy" id="5516"/>
    <lineage>
        <taxon>Eukaryota</taxon>
        <taxon>Fungi</taxon>
        <taxon>Dikarya</taxon>
        <taxon>Ascomycota</taxon>
        <taxon>Pezizomycotina</taxon>
        <taxon>Sordariomycetes</taxon>
        <taxon>Hypocreomycetidae</taxon>
        <taxon>Hypocreales</taxon>
        <taxon>Nectriaceae</taxon>
        <taxon>Fusarium</taxon>
    </lineage>
</organism>